<dbReference type="AlphaFoldDB" id="C6M249"/>
<protein>
    <submittedName>
        <fullName evidence="2">Peptide chain release factor 1</fullName>
    </submittedName>
</protein>
<reference evidence="2" key="1">
    <citation type="submission" date="2009-07" db="EMBL/GenBank/DDBJ databases">
        <authorList>
            <person name="Weinstock G."/>
            <person name="Sodergren E."/>
            <person name="Clifton S."/>
            <person name="Fulton L."/>
            <person name="Fulton B."/>
            <person name="Courtney L."/>
            <person name="Fronick C."/>
            <person name="Harrison M."/>
            <person name="Strong C."/>
            <person name="Farmer C."/>
            <person name="Delahaunty K."/>
            <person name="Markovic C."/>
            <person name="Hall O."/>
            <person name="Minx P."/>
            <person name="Tomlinson C."/>
            <person name="Mitreva M."/>
            <person name="Nelson J."/>
            <person name="Hou S."/>
            <person name="Wollam A."/>
            <person name="Pepin K.H."/>
            <person name="Johnson M."/>
            <person name="Bhonagiri V."/>
            <person name="Nash W.E."/>
            <person name="Warren W."/>
            <person name="Chinwalla A."/>
            <person name="Mardis E.R."/>
            <person name="Wilson R.K."/>
        </authorList>
    </citation>
    <scope>NUCLEOTIDE SEQUENCE [LARGE SCALE GENOMIC DNA]</scope>
    <source>
        <strain evidence="2">ATCC 29256</strain>
    </source>
</reference>
<dbReference type="EMBL" id="ACKO02000002">
    <property type="protein sequence ID" value="EET45877.1"/>
    <property type="molecule type" value="Genomic_DNA"/>
</dbReference>
<keyword evidence="3" id="KW-1185">Reference proteome</keyword>
<dbReference type="Proteomes" id="UP000005365">
    <property type="component" value="Unassembled WGS sequence"/>
</dbReference>
<feature type="compositionally biased region" description="Basic and acidic residues" evidence="1">
    <location>
        <begin position="38"/>
        <end position="48"/>
    </location>
</feature>
<organism evidence="2 3">
    <name type="scientific">Neisseria sicca ATCC 29256</name>
    <dbReference type="NCBI Taxonomy" id="547045"/>
    <lineage>
        <taxon>Bacteria</taxon>
        <taxon>Pseudomonadati</taxon>
        <taxon>Pseudomonadota</taxon>
        <taxon>Betaproteobacteria</taxon>
        <taxon>Neisseriales</taxon>
        <taxon>Neisseriaceae</taxon>
        <taxon>Neisseria</taxon>
    </lineage>
</organism>
<sequence length="48" mass="5464">MKPSILEKLQQLSDRLEEVTHLLGQPADAEEMLSAPEKQQHGHDKEMP</sequence>
<accession>C6M249</accession>
<evidence type="ECO:0000313" key="2">
    <source>
        <dbReference type="EMBL" id="EET45877.1"/>
    </source>
</evidence>
<evidence type="ECO:0000313" key="3">
    <source>
        <dbReference type="Proteomes" id="UP000005365"/>
    </source>
</evidence>
<dbReference type="Gene3D" id="6.10.140.1980">
    <property type="match status" value="1"/>
</dbReference>
<evidence type="ECO:0000256" key="1">
    <source>
        <dbReference type="SAM" id="MobiDB-lite"/>
    </source>
</evidence>
<proteinExistence type="predicted"/>
<dbReference type="RefSeq" id="WP_003756166.1">
    <property type="nucleotide sequence ID" value="NZ_ACKO02000002.1"/>
</dbReference>
<gene>
    <name evidence="2" type="primary">prfA</name>
    <name evidence="2" type="ORF">NEISICOT_00587</name>
</gene>
<feature type="region of interest" description="Disordered" evidence="1">
    <location>
        <begin position="23"/>
        <end position="48"/>
    </location>
</feature>
<name>C6M249_NEISI</name>
<comment type="caution">
    <text evidence="2">The sequence shown here is derived from an EMBL/GenBank/DDBJ whole genome shotgun (WGS) entry which is preliminary data.</text>
</comment>